<name>A0ABU2XU15_9ACTN</name>
<dbReference type="Proteomes" id="UP001180754">
    <property type="component" value="Unassembled WGS sequence"/>
</dbReference>
<proteinExistence type="predicted"/>
<evidence type="ECO:0000313" key="2">
    <source>
        <dbReference type="Proteomes" id="UP001180754"/>
    </source>
</evidence>
<reference evidence="1" key="1">
    <citation type="submission" date="2024-05" db="EMBL/GenBank/DDBJ databases">
        <title>30 novel species of actinomycetes from the DSMZ collection.</title>
        <authorList>
            <person name="Nouioui I."/>
        </authorList>
    </citation>
    <scope>NUCLEOTIDE SEQUENCE</scope>
    <source>
        <strain evidence="1">DSM 41529</strain>
    </source>
</reference>
<dbReference type="RefSeq" id="WP_311729640.1">
    <property type="nucleotide sequence ID" value="NZ_JAVRFD010000031.1"/>
</dbReference>
<keyword evidence="2" id="KW-1185">Reference proteome</keyword>
<dbReference type="NCBIfam" id="NF038161">
    <property type="entry name" value="lant_II_LchA2"/>
    <property type="match status" value="1"/>
</dbReference>
<gene>
    <name evidence="1" type="ORF">RND15_41320</name>
</gene>
<comment type="caution">
    <text evidence="1">The sequence shown here is derived from an EMBL/GenBank/DDBJ whole genome shotgun (WGS) entry which is preliminary data.</text>
</comment>
<organism evidence="1 2">
    <name type="scientific">Streptomyces lonegramiae</name>
    <dbReference type="NCBI Taxonomy" id="3075524"/>
    <lineage>
        <taxon>Bacteria</taxon>
        <taxon>Bacillati</taxon>
        <taxon>Actinomycetota</taxon>
        <taxon>Actinomycetes</taxon>
        <taxon>Kitasatosporales</taxon>
        <taxon>Streptomycetaceae</taxon>
        <taxon>Streptomyces</taxon>
    </lineage>
</organism>
<evidence type="ECO:0000313" key="1">
    <source>
        <dbReference type="EMBL" id="MDT0549071.1"/>
    </source>
</evidence>
<protein>
    <submittedName>
        <fullName evidence="1">Class II lanthipeptide, LchA2/BrtA2 family</fullName>
    </submittedName>
</protein>
<sequence>MQKDTDILGAWDETELVELSEADVHGGTGPACVATGLILGITAIQAGVATAVSAAFCPTTKCTSRC</sequence>
<dbReference type="EMBL" id="JAVRFD010000031">
    <property type="protein sequence ID" value="MDT0549071.1"/>
    <property type="molecule type" value="Genomic_DNA"/>
</dbReference>
<accession>A0ABU2XU15</accession>